<dbReference type="EMBL" id="DS114186">
    <property type="protein sequence ID" value="EAX89591.1"/>
    <property type="molecule type" value="Genomic_DNA"/>
</dbReference>
<protein>
    <submittedName>
        <fullName evidence="2">Uncharacterized protein</fullName>
    </submittedName>
</protein>
<keyword evidence="1" id="KW-0812">Transmembrane</keyword>
<evidence type="ECO:0000313" key="2">
    <source>
        <dbReference type="EMBL" id="EAX89591.1"/>
    </source>
</evidence>
<dbReference type="VEuPathDB" id="TrichDB:TVAGG3_0508010"/>
<evidence type="ECO:0000313" key="3">
    <source>
        <dbReference type="Proteomes" id="UP000001542"/>
    </source>
</evidence>
<reference evidence="2" key="2">
    <citation type="journal article" date="2007" name="Science">
        <title>Draft genome sequence of the sexually transmitted pathogen Trichomonas vaginalis.</title>
        <authorList>
            <person name="Carlton J.M."/>
            <person name="Hirt R.P."/>
            <person name="Silva J.C."/>
            <person name="Delcher A.L."/>
            <person name="Schatz M."/>
            <person name="Zhao Q."/>
            <person name="Wortman J.R."/>
            <person name="Bidwell S.L."/>
            <person name="Alsmark U.C.M."/>
            <person name="Besteiro S."/>
            <person name="Sicheritz-Ponten T."/>
            <person name="Noel C.J."/>
            <person name="Dacks J.B."/>
            <person name="Foster P.G."/>
            <person name="Simillion C."/>
            <person name="Van de Peer Y."/>
            <person name="Miranda-Saavedra D."/>
            <person name="Barton G.J."/>
            <person name="Westrop G.D."/>
            <person name="Mueller S."/>
            <person name="Dessi D."/>
            <person name="Fiori P.L."/>
            <person name="Ren Q."/>
            <person name="Paulsen I."/>
            <person name="Zhang H."/>
            <person name="Bastida-Corcuera F.D."/>
            <person name="Simoes-Barbosa A."/>
            <person name="Brown M.T."/>
            <person name="Hayes R.D."/>
            <person name="Mukherjee M."/>
            <person name="Okumura C.Y."/>
            <person name="Schneider R."/>
            <person name="Smith A.J."/>
            <person name="Vanacova S."/>
            <person name="Villalvazo M."/>
            <person name="Haas B.J."/>
            <person name="Pertea M."/>
            <person name="Feldblyum T.V."/>
            <person name="Utterback T.R."/>
            <person name="Shu C.L."/>
            <person name="Osoegawa K."/>
            <person name="de Jong P.J."/>
            <person name="Hrdy I."/>
            <person name="Horvathova L."/>
            <person name="Zubacova Z."/>
            <person name="Dolezal P."/>
            <person name="Malik S.B."/>
            <person name="Logsdon J.M. Jr."/>
            <person name="Henze K."/>
            <person name="Gupta A."/>
            <person name="Wang C.C."/>
            <person name="Dunne R.L."/>
            <person name="Upcroft J.A."/>
            <person name="Upcroft P."/>
            <person name="White O."/>
            <person name="Salzberg S.L."/>
            <person name="Tang P."/>
            <person name="Chiu C.-H."/>
            <person name="Lee Y.-S."/>
            <person name="Embley T.M."/>
            <person name="Coombs G.H."/>
            <person name="Mottram J.C."/>
            <person name="Tachezy J."/>
            <person name="Fraser-Liggett C.M."/>
            <person name="Johnson P.J."/>
        </authorList>
    </citation>
    <scope>NUCLEOTIDE SEQUENCE [LARGE SCALE GENOMIC DNA]</scope>
    <source>
        <strain evidence="2">G3</strain>
    </source>
</reference>
<sequence length="116" mass="13239">MRKREPPPDNDEELAGKTLDRANMMAMDQLVDSTTRLLDHTKNLRNHIRSDVERLDIALDSGYQANDFMEQGKNFVKAIADDPTGIGVMKIALVTFFSLCILYFGGKMIFKLIFRK</sequence>
<keyword evidence="3" id="KW-1185">Reference proteome</keyword>
<keyword evidence="1" id="KW-1133">Transmembrane helix</keyword>
<dbReference type="VEuPathDB" id="TrichDB:TVAG_485650"/>
<keyword evidence="1" id="KW-0472">Membrane</keyword>
<dbReference type="KEGG" id="tva:4747262"/>
<dbReference type="AlphaFoldDB" id="A2FZS7"/>
<reference evidence="2" key="1">
    <citation type="submission" date="2006-10" db="EMBL/GenBank/DDBJ databases">
        <authorList>
            <person name="Amadeo P."/>
            <person name="Zhao Q."/>
            <person name="Wortman J."/>
            <person name="Fraser-Liggett C."/>
            <person name="Carlton J."/>
        </authorList>
    </citation>
    <scope>NUCLEOTIDE SEQUENCE</scope>
    <source>
        <strain evidence="2">G3</strain>
    </source>
</reference>
<dbReference type="SMR" id="A2FZS7"/>
<feature type="transmembrane region" description="Helical" evidence="1">
    <location>
        <begin position="91"/>
        <end position="110"/>
    </location>
</feature>
<accession>A2FZS7</accession>
<dbReference type="InParanoid" id="A2FZS7"/>
<evidence type="ECO:0000256" key="1">
    <source>
        <dbReference type="SAM" id="Phobius"/>
    </source>
</evidence>
<organism evidence="2 3">
    <name type="scientific">Trichomonas vaginalis (strain ATCC PRA-98 / G3)</name>
    <dbReference type="NCBI Taxonomy" id="412133"/>
    <lineage>
        <taxon>Eukaryota</taxon>
        <taxon>Metamonada</taxon>
        <taxon>Parabasalia</taxon>
        <taxon>Trichomonadida</taxon>
        <taxon>Trichomonadidae</taxon>
        <taxon>Trichomonas</taxon>
    </lineage>
</organism>
<gene>
    <name evidence="2" type="ORF">TVAG_485650</name>
</gene>
<name>A2FZS7_TRIV3</name>
<dbReference type="Proteomes" id="UP000001542">
    <property type="component" value="Unassembled WGS sequence"/>
</dbReference>
<dbReference type="RefSeq" id="XP_001302521.1">
    <property type="nucleotide sequence ID" value="XM_001302520.1"/>
</dbReference>
<proteinExistence type="predicted"/>